<organism evidence="2 3">
    <name type="scientific">Nocardioides guangzhouensis</name>
    <dbReference type="NCBI Taxonomy" id="2497878"/>
    <lineage>
        <taxon>Bacteria</taxon>
        <taxon>Bacillati</taxon>
        <taxon>Actinomycetota</taxon>
        <taxon>Actinomycetes</taxon>
        <taxon>Propionibacteriales</taxon>
        <taxon>Nocardioidaceae</taxon>
        <taxon>Nocardioides</taxon>
    </lineage>
</organism>
<dbReference type="RefSeq" id="WP_134719187.1">
    <property type="nucleotide sequence ID" value="NZ_SDKM01000025.1"/>
</dbReference>
<feature type="region of interest" description="Disordered" evidence="1">
    <location>
        <begin position="123"/>
        <end position="144"/>
    </location>
</feature>
<reference evidence="2 3" key="1">
    <citation type="submission" date="2019-01" db="EMBL/GenBank/DDBJ databases">
        <title>Nocardioides guangzhouensis sp. nov., an actinobacterium isolated from soil.</title>
        <authorList>
            <person name="Fu Y."/>
            <person name="Cai Y."/>
            <person name="Lin Z."/>
            <person name="Chen P."/>
        </authorList>
    </citation>
    <scope>NUCLEOTIDE SEQUENCE [LARGE SCALE GENOMIC DNA]</scope>
    <source>
        <strain evidence="2 3">130</strain>
    </source>
</reference>
<comment type="caution">
    <text evidence="2">The sequence shown here is derived from an EMBL/GenBank/DDBJ whole genome shotgun (WGS) entry which is preliminary data.</text>
</comment>
<name>A0A4Q4Z9S1_9ACTN</name>
<dbReference type="EMBL" id="SDKM01000025">
    <property type="protein sequence ID" value="RYP84225.1"/>
    <property type="molecule type" value="Genomic_DNA"/>
</dbReference>
<dbReference type="AlphaFoldDB" id="A0A4Q4Z9S1"/>
<keyword evidence="3" id="KW-1185">Reference proteome</keyword>
<evidence type="ECO:0000313" key="3">
    <source>
        <dbReference type="Proteomes" id="UP000295198"/>
    </source>
</evidence>
<accession>A0A4Q4Z9S1</accession>
<dbReference type="Proteomes" id="UP000295198">
    <property type="component" value="Unassembled WGS sequence"/>
</dbReference>
<evidence type="ECO:0000256" key="1">
    <source>
        <dbReference type="SAM" id="MobiDB-lite"/>
    </source>
</evidence>
<proteinExistence type="predicted"/>
<gene>
    <name evidence="2" type="ORF">EKO23_16320</name>
</gene>
<protein>
    <submittedName>
        <fullName evidence="2">Uncharacterized protein</fullName>
    </submittedName>
</protein>
<evidence type="ECO:0000313" key="2">
    <source>
        <dbReference type="EMBL" id="RYP84225.1"/>
    </source>
</evidence>
<sequence>MKVCPSGDGELVGKSKWILAGCAAAVFVALLIADASKPGDPDPNNGASGTPSPYGQDVADAETQMRCAAARQIPPLEAEALVRALETYVIEHGTGSSLDLLDACPKVALRMMRAQERLLAAQKASRALKEQKSPEPAPPDPEQGALNAKAVRLFGAVADDTGYGYGEGTTLGFGEAKDLALLMLSHCEDVAGGVTTWEDLVDEDVSVGASPADAREMYGYVREYLCP</sequence>